<organism evidence="1">
    <name type="scientific">marine sediment metagenome</name>
    <dbReference type="NCBI Taxonomy" id="412755"/>
    <lineage>
        <taxon>unclassified sequences</taxon>
        <taxon>metagenomes</taxon>
        <taxon>ecological metagenomes</taxon>
    </lineage>
</organism>
<feature type="non-terminal residue" evidence="1">
    <location>
        <position position="148"/>
    </location>
</feature>
<dbReference type="EMBL" id="LAZR01048190">
    <property type="protein sequence ID" value="KKK92494.1"/>
    <property type="molecule type" value="Genomic_DNA"/>
</dbReference>
<protein>
    <submittedName>
        <fullName evidence="1">Uncharacterized protein</fullName>
    </submittedName>
</protein>
<comment type="caution">
    <text evidence="1">The sequence shown here is derived from an EMBL/GenBank/DDBJ whole genome shotgun (WGS) entry which is preliminary data.</text>
</comment>
<proteinExistence type="predicted"/>
<dbReference type="AlphaFoldDB" id="A0A0F9BPN8"/>
<gene>
    <name evidence="1" type="ORF">LCGC14_2702380</name>
</gene>
<name>A0A0F9BPN8_9ZZZZ</name>
<reference evidence="1" key="1">
    <citation type="journal article" date="2015" name="Nature">
        <title>Complex archaea that bridge the gap between prokaryotes and eukaryotes.</title>
        <authorList>
            <person name="Spang A."/>
            <person name="Saw J.H."/>
            <person name="Jorgensen S.L."/>
            <person name="Zaremba-Niedzwiedzka K."/>
            <person name="Martijn J."/>
            <person name="Lind A.E."/>
            <person name="van Eijk R."/>
            <person name="Schleper C."/>
            <person name="Guy L."/>
            <person name="Ettema T.J."/>
        </authorList>
    </citation>
    <scope>NUCLEOTIDE SEQUENCE</scope>
</reference>
<evidence type="ECO:0000313" key="1">
    <source>
        <dbReference type="EMBL" id="KKK92494.1"/>
    </source>
</evidence>
<sequence>MPNSAPWPKKGNKAFASHNDGAFFHLPSISRLFPGHAEAFKIAAEMVIDTCQEAGRHPYNDELFHPVAYLYRHCLELQMKSIIRVGVGMDFFKPDEVADALDGHNLARLWNRAKKLLLDRWPIADQAPLKAVEAIVNEFHQADPNGQV</sequence>
<accession>A0A0F9BPN8</accession>